<dbReference type="AlphaFoldDB" id="X1A6I3"/>
<accession>X1A6I3</accession>
<dbReference type="EMBL" id="BART01000237">
    <property type="protein sequence ID" value="GAG68393.1"/>
    <property type="molecule type" value="Genomic_DNA"/>
</dbReference>
<organism evidence="1">
    <name type="scientific">marine sediment metagenome</name>
    <dbReference type="NCBI Taxonomy" id="412755"/>
    <lineage>
        <taxon>unclassified sequences</taxon>
        <taxon>metagenomes</taxon>
        <taxon>ecological metagenomes</taxon>
    </lineage>
</organism>
<name>X1A6I3_9ZZZZ</name>
<reference evidence="1" key="1">
    <citation type="journal article" date="2014" name="Front. Microbiol.">
        <title>High frequency of phylogenetically diverse reductive dehalogenase-homologous genes in deep subseafloor sedimentary metagenomes.</title>
        <authorList>
            <person name="Kawai M."/>
            <person name="Futagami T."/>
            <person name="Toyoda A."/>
            <person name="Takaki Y."/>
            <person name="Nishi S."/>
            <person name="Hori S."/>
            <person name="Arai W."/>
            <person name="Tsubouchi T."/>
            <person name="Morono Y."/>
            <person name="Uchiyama I."/>
            <person name="Ito T."/>
            <person name="Fujiyama A."/>
            <person name="Inagaki F."/>
            <person name="Takami H."/>
        </authorList>
    </citation>
    <scope>NUCLEOTIDE SEQUENCE</scope>
    <source>
        <strain evidence="1">Expedition CK06-06</strain>
    </source>
</reference>
<protein>
    <submittedName>
        <fullName evidence="1">Uncharacterized protein</fullName>
    </submittedName>
</protein>
<proteinExistence type="predicted"/>
<comment type="caution">
    <text evidence="1">The sequence shown here is derived from an EMBL/GenBank/DDBJ whole genome shotgun (WGS) entry which is preliminary data.</text>
</comment>
<sequence>MDLSVYEDIPPLVVKRAAFYAEVSTNTSVLDAVITGEPIALINNGLQQLALGDITPEKLAADIEAAMKLVR</sequence>
<gene>
    <name evidence="1" type="ORF">S01H4_01328</name>
</gene>
<evidence type="ECO:0000313" key="1">
    <source>
        <dbReference type="EMBL" id="GAG68393.1"/>
    </source>
</evidence>